<dbReference type="EMBL" id="QLZR01000004">
    <property type="protein sequence ID" value="RAZ76805.1"/>
    <property type="molecule type" value="Genomic_DNA"/>
</dbReference>
<accession>A0A365KVS0</accession>
<dbReference type="Proteomes" id="UP000251002">
    <property type="component" value="Unassembled WGS sequence"/>
</dbReference>
<protein>
    <submittedName>
        <fullName evidence="1">Uncharacterized protein</fullName>
    </submittedName>
</protein>
<sequence length="77" mass="8720">MTKENIRSILQTMREFQDVHITQVFTKGETDWLHVKCKTGTSTLELTYLQTEAVHYYESVDAAAEVIDQAVTTVSAP</sequence>
<name>A0A365KVS0_9BACL</name>
<evidence type="ECO:0000313" key="1">
    <source>
        <dbReference type="EMBL" id="RAZ76805.1"/>
    </source>
</evidence>
<keyword evidence="2" id="KW-1185">Reference proteome</keyword>
<dbReference type="AlphaFoldDB" id="A0A365KVS0"/>
<reference evidence="1 2" key="1">
    <citation type="submission" date="2018-06" db="EMBL/GenBank/DDBJ databases">
        <title>The draft genome sequences of strains SCU63 and S1.</title>
        <authorList>
            <person name="Gan L."/>
        </authorList>
    </citation>
    <scope>NUCLEOTIDE SEQUENCE [LARGE SCALE GENOMIC DNA]</scope>
    <source>
        <strain evidence="1 2">SCU63</strain>
    </source>
</reference>
<evidence type="ECO:0000313" key="2">
    <source>
        <dbReference type="Proteomes" id="UP000251002"/>
    </source>
</evidence>
<comment type="caution">
    <text evidence="1">The sequence shown here is derived from an EMBL/GenBank/DDBJ whole genome shotgun (WGS) entry which is preliminary data.</text>
</comment>
<proteinExistence type="predicted"/>
<organism evidence="1 2">
    <name type="scientific">Planococcus halotolerans</name>
    <dbReference type="NCBI Taxonomy" id="2233542"/>
    <lineage>
        <taxon>Bacteria</taxon>
        <taxon>Bacillati</taxon>
        <taxon>Bacillota</taxon>
        <taxon>Bacilli</taxon>
        <taxon>Bacillales</taxon>
        <taxon>Caryophanaceae</taxon>
        <taxon>Planococcus</taxon>
    </lineage>
</organism>
<gene>
    <name evidence="1" type="ORF">DP120_12315</name>
</gene>
<dbReference type="RefSeq" id="WP_112223971.1">
    <property type="nucleotide sequence ID" value="NZ_CP047673.1"/>
</dbReference>